<organism evidence="1 2">
    <name type="scientific">Albugo candida</name>
    <dbReference type="NCBI Taxonomy" id="65357"/>
    <lineage>
        <taxon>Eukaryota</taxon>
        <taxon>Sar</taxon>
        <taxon>Stramenopiles</taxon>
        <taxon>Oomycota</taxon>
        <taxon>Peronosporomycetes</taxon>
        <taxon>Albuginales</taxon>
        <taxon>Albuginaceae</taxon>
        <taxon>Albugo</taxon>
    </lineage>
</organism>
<reference evidence="1 2" key="1">
    <citation type="submission" date="2012-05" db="EMBL/GenBank/DDBJ databases">
        <title>Recombination and specialization in a pathogen metapopulation.</title>
        <authorList>
            <person name="Gardiner A."/>
            <person name="Kemen E."/>
            <person name="Schultz-Larsen T."/>
            <person name="MacLean D."/>
            <person name="Van Oosterhout C."/>
            <person name="Jones J.D.G."/>
        </authorList>
    </citation>
    <scope>NUCLEOTIDE SEQUENCE [LARGE SCALE GENOMIC DNA]</scope>
    <source>
        <strain evidence="1 2">Ac Nc2</strain>
    </source>
</reference>
<gene>
    <name evidence="1" type="ORF">BN9_131260</name>
</gene>
<sequence length="131" mass="15256">MREPYRRNYGEDVRSTSKGKWFARRRQVLIELRRDMNQDLLNVAIKSFLESLTLRNSLCVPSRMQVGQDNLEQNGIAHTKELALFKKKSTEKRYKLQSNACRTEAKMKSYNCAISPPSRPTSVFVSHQIFS</sequence>
<protein>
    <submittedName>
        <fullName evidence="1">Uncharacterized protein</fullName>
    </submittedName>
</protein>
<accession>A0A024FXE5</accession>
<comment type="caution">
    <text evidence="1">The sequence shown here is derived from an EMBL/GenBank/DDBJ whole genome shotgun (WGS) entry which is preliminary data.</text>
</comment>
<proteinExistence type="predicted"/>
<evidence type="ECO:0000313" key="2">
    <source>
        <dbReference type="Proteomes" id="UP000053237"/>
    </source>
</evidence>
<keyword evidence="2" id="KW-1185">Reference proteome</keyword>
<evidence type="ECO:0000313" key="1">
    <source>
        <dbReference type="EMBL" id="CCI11567.1"/>
    </source>
</evidence>
<dbReference type="EMBL" id="CAIX01001236">
    <property type="protein sequence ID" value="CCI11567.1"/>
    <property type="molecule type" value="Genomic_DNA"/>
</dbReference>
<dbReference type="AlphaFoldDB" id="A0A024FXE5"/>
<name>A0A024FXE5_9STRA</name>
<dbReference type="InParanoid" id="A0A024FXE5"/>
<dbReference type="Proteomes" id="UP000053237">
    <property type="component" value="Unassembled WGS sequence"/>
</dbReference>